<proteinExistence type="predicted"/>
<evidence type="ECO:0000313" key="3">
    <source>
        <dbReference type="Proteomes" id="UP000541426"/>
    </source>
</evidence>
<dbReference type="InterPro" id="IPR057190">
    <property type="entry name" value="DUF7868"/>
</dbReference>
<organism evidence="2 3">
    <name type="scientific">Sagittula marina</name>
    <dbReference type="NCBI Taxonomy" id="943940"/>
    <lineage>
        <taxon>Bacteria</taxon>
        <taxon>Pseudomonadati</taxon>
        <taxon>Pseudomonadota</taxon>
        <taxon>Alphaproteobacteria</taxon>
        <taxon>Rhodobacterales</taxon>
        <taxon>Roseobacteraceae</taxon>
        <taxon>Sagittula</taxon>
    </lineage>
</organism>
<feature type="domain" description="DUF7868" evidence="1">
    <location>
        <begin position="2"/>
        <end position="68"/>
    </location>
</feature>
<evidence type="ECO:0000259" key="1">
    <source>
        <dbReference type="Pfam" id="PF25271"/>
    </source>
</evidence>
<dbReference type="Proteomes" id="UP000541426">
    <property type="component" value="Unassembled WGS sequence"/>
</dbReference>
<dbReference type="EMBL" id="JACIEJ010000004">
    <property type="protein sequence ID" value="MBB3985769.1"/>
    <property type="molecule type" value="Genomic_DNA"/>
</dbReference>
<reference evidence="2 3" key="1">
    <citation type="submission" date="2020-08" db="EMBL/GenBank/DDBJ databases">
        <title>Genomic Encyclopedia of Type Strains, Phase IV (KMG-IV): sequencing the most valuable type-strain genomes for metagenomic binning, comparative biology and taxonomic classification.</title>
        <authorList>
            <person name="Goeker M."/>
        </authorList>
    </citation>
    <scope>NUCLEOTIDE SEQUENCE [LARGE SCALE GENOMIC DNA]</scope>
    <source>
        <strain evidence="2 3">DSM 102235</strain>
    </source>
</reference>
<accession>A0A7W6DV30</accession>
<comment type="caution">
    <text evidence="2">The sequence shown here is derived from an EMBL/GenBank/DDBJ whole genome shotgun (WGS) entry which is preliminary data.</text>
</comment>
<name>A0A7W6DV30_9RHOB</name>
<dbReference type="Pfam" id="PF25271">
    <property type="entry name" value="DUF7868"/>
    <property type="match status" value="1"/>
</dbReference>
<dbReference type="RefSeq" id="WP_183965607.1">
    <property type="nucleotide sequence ID" value="NZ_BAABBZ010000018.1"/>
</dbReference>
<dbReference type="AlphaFoldDB" id="A0A7W6DV30"/>
<protein>
    <submittedName>
        <fullName evidence="2">ABC-type branched-subunit amino acid transport system ATPase component</fullName>
    </submittedName>
</protein>
<evidence type="ECO:0000313" key="2">
    <source>
        <dbReference type="EMBL" id="MBB3985769.1"/>
    </source>
</evidence>
<gene>
    <name evidence="2" type="ORF">GGQ68_002102</name>
</gene>
<keyword evidence="3" id="KW-1185">Reference proteome</keyword>
<sequence>MSLFGASLASDPDGAHAGNGMTYVLEVTNVFDRLHMSGKLAAGEGHVKLVPTENNPEEADATVSAISV</sequence>